<dbReference type="OrthoDB" id="2735536at2759"/>
<gene>
    <name evidence="4" type="ORF">THAR02_00562</name>
</gene>
<dbReference type="PANTHER" id="PTHR10366:SF564">
    <property type="entry name" value="STEROL-4-ALPHA-CARBOXYLATE 3-DEHYDROGENASE, DECARBOXYLATING"/>
    <property type="match status" value="1"/>
</dbReference>
<feature type="domain" description="NAD-dependent epimerase/dehydratase" evidence="3">
    <location>
        <begin position="6"/>
        <end position="252"/>
    </location>
</feature>
<evidence type="ECO:0000256" key="2">
    <source>
        <dbReference type="ARBA" id="ARBA00023445"/>
    </source>
</evidence>
<accession>A0A0F9XSD0</accession>
<protein>
    <recommendedName>
        <fullName evidence="3">NAD-dependent epimerase/dehydratase domain-containing protein</fullName>
    </recommendedName>
</protein>
<dbReference type="Pfam" id="PF01370">
    <property type="entry name" value="Epimerase"/>
    <property type="match status" value="1"/>
</dbReference>
<keyword evidence="1" id="KW-0560">Oxidoreductase</keyword>
<evidence type="ECO:0000313" key="4">
    <source>
        <dbReference type="EMBL" id="KKP07365.1"/>
    </source>
</evidence>
<dbReference type="PANTHER" id="PTHR10366">
    <property type="entry name" value="NAD DEPENDENT EPIMERASE/DEHYDRATASE"/>
    <property type="match status" value="1"/>
</dbReference>
<dbReference type="Proteomes" id="UP000034112">
    <property type="component" value="Unassembled WGS sequence"/>
</dbReference>
<reference evidence="5" key="1">
    <citation type="journal article" date="2015" name="Genome Announc.">
        <title>Draft whole-genome sequence of the biocontrol agent Trichoderma harzianum T6776.</title>
        <authorList>
            <person name="Baroncelli R."/>
            <person name="Piaggeschi G."/>
            <person name="Fiorini L."/>
            <person name="Bertolini E."/>
            <person name="Zapparata A."/>
            <person name="Pe M.E."/>
            <person name="Sarrocco S."/>
            <person name="Vannacci G."/>
        </authorList>
    </citation>
    <scope>NUCLEOTIDE SEQUENCE [LARGE SCALE GENOMIC DNA]</scope>
    <source>
        <strain evidence="5">T6776</strain>
    </source>
</reference>
<dbReference type="Gene3D" id="3.40.50.720">
    <property type="entry name" value="NAD(P)-binding Rossmann-like Domain"/>
    <property type="match status" value="1"/>
</dbReference>
<dbReference type="EMBL" id="JOKZ01000008">
    <property type="protein sequence ID" value="KKP07365.1"/>
    <property type="molecule type" value="Genomic_DNA"/>
</dbReference>
<evidence type="ECO:0000313" key="5">
    <source>
        <dbReference type="Proteomes" id="UP000034112"/>
    </source>
</evidence>
<dbReference type="AlphaFoldDB" id="A0A0F9XSD0"/>
<dbReference type="InterPro" id="IPR036291">
    <property type="entry name" value="NAD(P)-bd_dom_sf"/>
</dbReference>
<evidence type="ECO:0000256" key="1">
    <source>
        <dbReference type="ARBA" id="ARBA00023002"/>
    </source>
</evidence>
<dbReference type="InterPro" id="IPR001509">
    <property type="entry name" value="Epimerase_deHydtase"/>
</dbReference>
<proteinExistence type="inferred from homology"/>
<organism evidence="4 5">
    <name type="scientific">Trichoderma harzianum</name>
    <name type="common">Hypocrea lixii</name>
    <dbReference type="NCBI Taxonomy" id="5544"/>
    <lineage>
        <taxon>Eukaryota</taxon>
        <taxon>Fungi</taxon>
        <taxon>Dikarya</taxon>
        <taxon>Ascomycota</taxon>
        <taxon>Pezizomycotina</taxon>
        <taxon>Sordariomycetes</taxon>
        <taxon>Hypocreomycetidae</taxon>
        <taxon>Hypocreales</taxon>
        <taxon>Hypocreaceae</taxon>
        <taxon>Trichoderma</taxon>
    </lineage>
</organism>
<comment type="caution">
    <text evidence="4">The sequence shown here is derived from an EMBL/GenBank/DDBJ whole genome shotgun (WGS) entry which is preliminary data.</text>
</comment>
<dbReference type="OMA" id="FANTPFP"/>
<dbReference type="GO" id="GO:0016616">
    <property type="term" value="F:oxidoreductase activity, acting on the CH-OH group of donors, NAD or NADP as acceptor"/>
    <property type="evidence" value="ECO:0007669"/>
    <property type="project" value="TreeGrafter"/>
</dbReference>
<sequence>MAGELVLITGATGMIGFRTLVFLLEAGYKVRAAVRNQAGFDKISQLKPVAPYASQLTSVIVPDITVDGAYDEAVKGVEYVVHVASPLASNAPPGIDYESYMIQPAIRGTVGILESAAKTTGVNKVVITGSILSLVDAKTLGSGNYTNEETRTTPASGPFSSHIEAYAVSKATAFNKTKEWVAEKKPSFSVNHVFPVFVLGRDDTVTTPEQIVKGTNNMLMGSLFGSTRPPIPGGSVHLDDVARLHVLALDPKVEDGQDFLAASQPLESFEWSDAARIIKKHFPKAAADGIFQLDHVEKVVTLQTKVDSTKAEKLFGFKFKNFEEQVQSVVGHYLELKGNN</sequence>
<name>A0A0F9XSD0_TRIHA</name>
<evidence type="ECO:0000259" key="3">
    <source>
        <dbReference type="Pfam" id="PF01370"/>
    </source>
</evidence>
<dbReference type="InterPro" id="IPR050425">
    <property type="entry name" value="NAD(P)_dehydrat-like"/>
</dbReference>
<dbReference type="SUPFAM" id="SSF51735">
    <property type="entry name" value="NAD(P)-binding Rossmann-fold domains"/>
    <property type="match status" value="1"/>
</dbReference>
<comment type="similarity">
    <text evidence="2">Belongs to the NAD(P)-dependent epimerase/dehydratase family. Dihydroflavonol-4-reductase subfamily.</text>
</comment>